<dbReference type="PANTHER" id="PTHR19443">
    <property type="entry name" value="HEXOKINASE"/>
    <property type="match status" value="1"/>
</dbReference>
<evidence type="ECO:0000256" key="6">
    <source>
        <dbReference type="RuleBase" id="RU362007"/>
    </source>
</evidence>
<dbReference type="PRINTS" id="PR00475">
    <property type="entry name" value="HEXOKINASE"/>
</dbReference>
<name>A0ABR3YKE3_9PEZI</name>
<reference evidence="10 11" key="1">
    <citation type="journal article" date="2024" name="IMA Fungus">
        <title>IMA Genome - F19 : A genome assembly and annotation guide to empower mycologists, including annotated draft genome sequences of Ceratocystis pirilliformis, Diaporthe australafricana, Fusarium ophioides, Paecilomyces lecythidis, and Sporothrix stenoceras.</title>
        <authorList>
            <person name="Aylward J."/>
            <person name="Wilson A.M."/>
            <person name="Visagie C.M."/>
            <person name="Spraker J."/>
            <person name="Barnes I."/>
            <person name="Buitendag C."/>
            <person name="Ceriani C."/>
            <person name="Del Mar Angel L."/>
            <person name="du Plessis D."/>
            <person name="Fuchs T."/>
            <person name="Gasser K."/>
            <person name="Kramer D."/>
            <person name="Li W."/>
            <person name="Munsamy K."/>
            <person name="Piso A."/>
            <person name="Price J.L."/>
            <person name="Sonnekus B."/>
            <person name="Thomas C."/>
            <person name="van der Nest A."/>
            <person name="van Dijk A."/>
            <person name="van Heerden A."/>
            <person name="van Vuuren N."/>
            <person name="Yilmaz N."/>
            <person name="Duong T.A."/>
            <person name="van der Merwe N.A."/>
            <person name="Wingfield M.J."/>
            <person name="Wingfield B.D."/>
        </authorList>
    </citation>
    <scope>NUCLEOTIDE SEQUENCE [LARGE SCALE GENOMIC DNA]</scope>
    <source>
        <strain evidence="10 11">CMW 5346</strain>
    </source>
</reference>
<evidence type="ECO:0000313" key="10">
    <source>
        <dbReference type="EMBL" id="KAL1888790.1"/>
    </source>
</evidence>
<dbReference type="Gene3D" id="3.40.367.20">
    <property type="match status" value="1"/>
</dbReference>
<evidence type="ECO:0000256" key="5">
    <source>
        <dbReference type="ARBA" id="ARBA00022840"/>
    </source>
</evidence>
<evidence type="ECO:0000256" key="7">
    <source>
        <dbReference type="SAM" id="MobiDB-lite"/>
    </source>
</evidence>
<dbReference type="Pfam" id="PF00349">
    <property type="entry name" value="Hexokinase_1"/>
    <property type="match status" value="1"/>
</dbReference>
<dbReference type="InterPro" id="IPR022672">
    <property type="entry name" value="Hexokinase_N"/>
</dbReference>
<keyword evidence="4 6" id="KW-0418">Kinase</keyword>
<organism evidence="10 11">
    <name type="scientific">Sporothrix stenoceras</name>
    <dbReference type="NCBI Taxonomy" id="5173"/>
    <lineage>
        <taxon>Eukaryota</taxon>
        <taxon>Fungi</taxon>
        <taxon>Dikarya</taxon>
        <taxon>Ascomycota</taxon>
        <taxon>Pezizomycotina</taxon>
        <taxon>Sordariomycetes</taxon>
        <taxon>Sordariomycetidae</taxon>
        <taxon>Ophiostomatales</taxon>
        <taxon>Ophiostomataceae</taxon>
        <taxon>Sporothrix</taxon>
    </lineage>
</organism>
<dbReference type="PANTHER" id="PTHR19443:SF29">
    <property type="entry name" value="PHOSPHOTRANSFERASE"/>
    <property type="match status" value="1"/>
</dbReference>
<dbReference type="EMBL" id="JAWCUI010000085">
    <property type="protein sequence ID" value="KAL1888790.1"/>
    <property type="molecule type" value="Genomic_DNA"/>
</dbReference>
<comment type="similarity">
    <text evidence="1 6">Belongs to the hexokinase family.</text>
</comment>
<keyword evidence="3 6" id="KW-0547">Nucleotide-binding</keyword>
<evidence type="ECO:0000256" key="1">
    <source>
        <dbReference type="ARBA" id="ARBA00009225"/>
    </source>
</evidence>
<evidence type="ECO:0000256" key="3">
    <source>
        <dbReference type="ARBA" id="ARBA00022741"/>
    </source>
</evidence>
<keyword evidence="5 6" id="KW-0067">ATP-binding</keyword>
<dbReference type="Proteomes" id="UP001583186">
    <property type="component" value="Unassembled WGS sequence"/>
</dbReference>
<dbReference type="EC" id="2.7.1.-" evidence="6"/>
<feature type="domain" description="Hexokinase N-terminal" evidence="8">
    <location>
        <begin position="137"/>
        <end position="259"/>
    </location>
</feature>
<dbReference type="CDD" id="cd24000">
    <property type="entry name" value="ASKHA_NBD_HK"/>
    <property type="match status" value="1"/>
</dbReference>
<protein>
    <recommendedName>
        <fullName evidence="6">Phosphotransferase</fullName>
        <ecNumber evidence="6">2.7.1.-</ecNumber>
    </recommendedName>
</protein>
<evidence type="ECO:0000259" key="8">
    <source>
        <dbReference type="Pfam" id="PF00349"/>
    </source>
</evidence>
<dbReference type="PROSITE" id="PS51748">
    <property type="entry name" value="HEXOKINASE_2"/>
    <property type="match status" value="1"/>
</dbReference>
<feature type="region of interest" description="Disordered" evidence="7">
    <location>
        <begin position="84"/>
        <end position="131"/>
    </location>
</feature>
<evidence type="ECO:0000256" key="4">
    <source>
        <dbReference type="ARBA" id="ARBA00022777"/>
    </source>
</evidence>
<evidence type="ECO:0000259" key="9">
    <source>
        <dbReference type="Pfam" id="PF03727"/>
    </source>
</evidence>
<keyword evidence="2 6" id="KW-0808">Transferase</keyword>
<evidence type="ECO:0000256" key="2">
    <source>
        <dbReference type="ARBA" id="ARBA00022679"/>
    </source>
</evidence>
<accession>A0ABR3YKE3</accession>
<comment type="caution">
    <text evidence="10">The sequence shown here is derived from an EMBL/GenBank/DDBJ whole genome shotgun (WGS) entry which is preliminary data.</text>
</comment>
<keyword evidence="11" id="KW-1185">Reference proteome</keyword>
<dbReference type="InterPro" id="IPR001312">
    <property type="entry name" value="Hexokinase"/>
</dbReference>
<sequence length="601" mass="64593">MTSDIPEASLGLEAFLERIRVDDERVYRLSREFSSTFTRLAAESMDQFLPTPITESILLPFSKKKKNQGRGGTNLRVGFIELLGDSEPSTNGADQPNGAPKDAAQPDDEPPSQSEAQEPQAPPAPGQRKGTPCLRRLHERSWSIQEHLKSENADSLFAWIGTCIAVVVREGCISFDLPRNTPLPMGVTFSFPMEQESLSEAKLMSMGKGFTISSRLDLGSHLVAGYEKARAASVDFPLPPITVAAIANDSVSTLVSFVYEVPALTNQKAAMGIICGTGSNATLLLKRSKLHPSKHPKVAQVFPNANHAANGDDDAKIAVNTEWSINGSAAAMRAVKFINAWDDELSDSVESPGFQPLEYMTAGRYLGELGRIMLVDYLTSVLHVDEETIPKKLLRKFEPRNTTFLSHYRPGREKSLLALLEAEFPTDDVKVNGDANGSANGHANGHKNGSHVEHTDANSAPAPFRWTEEMAVSLYHIAKAIETRAAAIIAAAIIGLLDCADELPPPGLHTNSANGDAPAGPQTVVEPKFELIVGYTGGCITNFQDYLADCQDFLDDLVAQRYGSAASSPIRAVLSPCHDGGIKGAGILVPASLASQGLIQA</sequence>
<keyword evidence="6" id="KW-0324">Glycolysis</keyword>
<dbReference type="InterPro" id="IPR022673">
    <property type="entry name" value="Hexokinase_C"/>
</dbReference>
<feature type="domain" description="Hexokinase C-terminal" evidence="9">
    <location>
        <begin position="271"/>
        <end position="589"/>
    </location>
</feature>
<dbReference type="SUPFAM" id="SSF53067">
    <property type="entry name" value="Actin-like ATPase domain"/>
    <property type="match status" value="2"/>
</dbReference>
<dbReference type="InterPro" id="IPR043129">
    <property type="entry name" value="ATPase_NBD"/>
</dbReference>
<feature type="region of interest" description="Disordered" evidence="7">
    <location>
        <begin position="433"/>
        <end position="458"/>
    </location>
</feature>
<dbReference type="Gene3D" id="3.30.420.40">
    <property type="match status" value="1"/>
</dbReference>
<proteinExistence type="inferred from homology"/>
<evidence type="ECO:0000313" key="11">
    <source>
        <dbReference type="Proteomes" id="UP001583186"/>
    </source>
</evidence>
<dbReference type="Pfam" id="PF03727">
    <property type="entry name" value="Hexokinase_2"/>
    <property type="match status" value="1"/>
</dbReference>
<gene>
    <name evidence="10" type="ORF">Sste5346_009344</name>
</gene>